<dbReference type="Proteomes" id="UP001178507">
    <property type="component" value="Unassembled WGS sequence"/>
</dbReference>
<feature type="transmembrane region" description="Helical" evidence="6">
    <location>
        <begin position="273"/>
        <end position="298"/>
    </location>
</feature>
<feature type="transmembrane region" description="Helical" evidence="6">
    <location>
        <begin position="189"/>
        <end position="209"/>
    </location>
</feature>
<dbReference type="Pfam" id="PF00083">
    <property type="entry name" value="Sugar_tr"/>
    <property type="match status" value="1"/>
</dbReference>
<keyword evidence="5 6" id="KW-0472">Membrane</keyword>
<sequence length="313" mass="34389">MAASPTSEDKKPTLGEVIESIGIGPAQFRAGLLGGGVWLADGAELLLIGSVADTLAREWHLSSFTKGFVVTIVYTGLMFGNITSGPAGARFGRREVVVLSFFGRIFVFSIFSSTSQSITDVLMIWRFIVGWSIGFGQPAWLAISAEITPAKYRIITGGLTQTLFALGELYSASLLMLDDPSLQKLDWRRVIALGAIPSAILFIFSALFLHQSPTFLQMKGRHADAVQVLESMRHDNSAPDISVDFRLQPQNAPQLGFIETFYRQSKVIMSNKLLVPTLVTMFTCFELNLAYYGCIYAFPQVLSDLVAEQLVRE</sequence>
<dbReference type="PROSITE" id="PS50850">
    <property type="entry name" value="MFS"/>
    <property type="match status" value="1"/>
</dbReference>
<feature type="transmembrane region" description="Helical" evidence="6">
    <location>
        <begin position="155"/>
        <end position="177"/>
    </location>
</feature>
<dbReference type="GO" id="GO:0016020">
    <property type="term" value="C:membrane"/>
    <property type="evidence" value="ECO:0007669"/>
    <property type="project" value="UniProtKB-SubCell"/>
</dbReference>
<comment type="subcellular location">
    <subcellularLocation>
        <location evidence="1">Membrane</location>
        <topology evidence="1">Multi-pass membrane protein</topology>
    </subcellularLocation>
</comment>
<evidence type="ECO:0000256" key="2">
    <source>
        <dbReference type="ARBA" id="ARBA00022448"/>
    </source>
</evidence>
<evidence type="ECO:0000259" key="7">
    <source>
        <dbReference type="PROSITE" id="PS50850"/>
    </source>
</evidence>
<feature type="transmembrane region" description="Helical" evidence="6">
    <location>
        <begin position="96"/>
        <end position="118"/>
    </location>
</feature>
<evidence type="ECO:0000256" key="6">
    <source>
        <dbReference type="SAM" id="Phobius"/>
    </source>
</evidence>
<comment type="caution">
    <text evidence="8">The sequence shown here is derived from an EMBL/GenBank/DDBJ whole genome shotgun (WGS) entry which is preliminary data.</text>
</comment>
<dbReference type="AlphaFoldDB" id="A0AA36JPB8"/>
<dbReference type="InterPro" id="IPR036259">
    <property type="entry name" value="MFS_trans_sf"/>
</dbReference>
<keyword evidence="9" id="KW-1185">Reference proteome</keyword>
<feature type="domain" description="Major facilitator superfamily (MFS) profile" evidence="7">
    <location>
        <begin position="30"/>
        <end position="313"/>
    </location>
</feature>
<reference evidence="8" key="1">
    <citation type="submission" date="2023-08" db="EMBL/GenBank/DDBJ databases">
        <authorList>
            <person name="Chen Y."/>
            <person name="Shah S."/>
            <person name="Dougan E. K."/>
            <person name="Thang M."/>
            <person name="Chan C."/>
        </authorList>
    </citation>
    <scope>NUCLEOTIDE SEQUENCE</scope>
</reference>
<keyword evidence="4 6" id="KW-1133">Transmembrane helix</keyword>
<keyword evidence="3 6" id="KW-0812">Transmembrane</keyword>
<evidence type="ECO:0000256" key="3">
    <source>
        <dbReference type="ARBA" id="ARBA00022692"/>
    </source>
</evidence>
<protein>
    <recommendedName>
        <fullName evidence="7">Major facilitator superfamily (MFS) profile domain-containing protein</fullName>
    </recommendedName>
</protein>
<proteinExistence type="predicted"/>
<dbReference type="SUPFAM" id="SSF103473">
    <property type="entry name" value="MFS general substrate transporter"/>
    <property type="match status" value="1"/>
</dbReference>
<evidence type="ECO:0000313" key="9">
    <source>
        <dbReference type="Proteomes" id="UP001178507"/>
    </source>
</evidence>
<dbReference type="PANTHER" id="PTHR23511">
    <property type="entry name" value="SYNAPTIC VESICLE GLYCOPROTEIN 2"/>
    <property type="match status" value="1"/>
</dbReference>
<dbReference type="InterPro" id="IPR020846">
    <property type="entry name" value="MFS_dom"/>
</dbReference>
<evidence type="ECO:0000256" key="1">
    <source>
        <dbReference type="ARBA" id="ARBA00004141"/>
    </source>
</evidence>
<evidence type="ECO:0000256" key="5">
    <source>
        <dbReference type="ARBA" id="ARBA00023136"/>
    </source>
</evidence>
<dbReference type="GO" id="GO:0022857">
    <property type="term" value="F:transmembrane transporter activity"/>
    <property type="evidence" value="ECO:0007669"/>
    <property type="project" value="InterPro"/>
</dbReference>
<organism evidence="8 9">
    <name type="scientific">Effrenium voratum</name>
    <dbReference type="NCBI Taxonomy" id="2562239"/>
    <lineage>
        <taxon>Eukaryota</taxon>
        <taxon>Sar</taxon>
        <taxon>Alveolata</taxon>
        <taxon>Dinophyceae</taxon>
        <taxon>Suessiales</taxon>
        <taxon>Symbiodiniaceae</taxon>
        <taxon>Effrenium</taxon>
    </lineage>
</organism>
<dbReference type="InterPro" id="IPR005828">
    <property type="entry name" value="MFS_sugar_transport-like"/>
</dbReference>
<dbReference type="EMBL" id="CAUJNA010003760">
    <property type="protein sequence ID" value="CAJ1409257.1"/>
    <property type="molecule type" value="Genomic_DNA"/>
</dbReference>
<evidence type="ECO:0000256" key="4">
    <source>
        <dbReference type="ARBA" id="ARBA00022989"/>
    </source>
</evidence>
<dbReference type="PANTHER" id="PTHR23511:SF34">
    <property type="entry name" value="SYNAPTIC VESICLE GLYCOPROTEIN 2"/>
    <property type="match status" value="1"/>
</dbReference>
<name>A0AA36JPB8_9DINO</name>
<feature type="transmembrane region" description="Helical" evidence="6">
    <location>
        <begin position="64"/>
        <end position="84"/>
    </location>
</feature>
<dbReference type="Gene3D" id="1.20.1250.20">
    <property type="entry name" value="MFS general substrate transporter like domains"/>
    <property type="match status" value="1"/>
</dbReference>
<evidence type="ECO:0000313" key="8">
    <source>
        <dbReference type="EMBL" id="CAJ1409257.1"/>
    </source>
</evidence>
<accession>A0AA36JPB8</accession>
<keyword evidence="2" id="KW-0813">Transport</keyword>
<gene>
    <name evidence="8" type="ORF">EVOR1521_LOCUS30414</name>
</gene>
<feature type="transmembrane region" description="Helical" evidence="6">
    <location>
        <begin position="124"/>
        <end position="143"/>
    </location>
</feature>